<organism evidence="6 7">
    <name type="scientific">Shewanella morhuae</name>
    <dbReference type="NCBI Taxonomy" id="365591"/>
    <lineage>
        <taxon>Bacteria</taxon>
        <taxon>Pseudomonadati</taxon>
        <taxon>Pseudomonadota</taxon>
        <taxon>Gammaproteobacteria</taxon>
        <taxon>Alteromonadales</taxon>
        <taxon>Shewanellaceae</taxon>
        <taxon>Shewanella</taxon>
    </lineage>
</organism>
<name>A0A380B5Y9_9GAMM</name>
<evidence type="ECO:0000313" key="6">
    <source>
        <dbReference type="EMBL" id="SUI93587.1"/>
    </source>
</evidence>
<proteinExistence type="inferred from homology"/>
<dbReference type="CDD" id="cd00093">
    <property type="entry name" value="HTH_XRE"/>
    <property type="match status" value="1"/>
</dbReference>
<evidence type="ECO:0000259" key="5">
    <source>
        <dbReference type="PROSITE" id="PS50943"/>
    </source>
</evidence>
<dbReference type="Proteomes" id="UP000255061">
    <property type="component" value="Unassembled WGS sequence"/>
</dbReference>
<keyword evidence="4" id="KW-0804">Transcription</keyword>
<dbReference type="InterPro" id="IPR010982">
    <property type="entry name" value="Lambda_DNA-bd_dom_sf"/>
</dbReference>
<dbReference type="PROSITE" id="PS50943">
    <property type="entry name" value="HTH_CROC1"/>
    <property type="match status" value="1"/>
</dbReference>
<keyword evidence="2" id="KW-0805">Transcription regulation</keyword>
<dbReference type="RefSeq" id="WP_115406998.1">
    <property type="nucleotide sequence ID" value="NZ_UGYV01000001.1"/>
</dbReference>
<keyword evidence="3 6" id="KW-0238">DNA-binding</keyword>
<dbReference type="InterPro" id="IPR001387">
    <property type="entry name" value="Cro/C1-type_HTH"/>
</dbReference>
<accession>A0A380B5Y9</accession>
<reference evidence="6 7" key="1">
    <citation type="submission" date="2018-06" db="EMBL/GenBank/DDBJ databases">
        <authorList>
            <consortium name="Pathogen Informatics"/>
            <person name="Doyle S."/>
        </authorList>
    </citation>
    <scope>NUCLEOTIDE SEQUENCE [LARGE SCALE GENOMIC DNA]</scope>
    <source>
        <strain evidence="6 7">NCTC10736</strain>
    </source>
</reference>
<evidence type="ECO:0000313" key="7">
    <source>
        <dbReference type="Proteomes" id="UP000255061"/>
    </source>
</evidence>
<dbReference type="EMBL" id="UGYV01000001">
    <property type="protein sequence ID" value="SUI93587.1"/>
    <property type="molecule type" value="Genomic_DNA"/>
</dbReference>
<evidence type="ECO:0000256" key="4">
    <source>
        <dbReference type="ARBA" id="ARBA00023163"/>
    </source>
</evidence>
<evidence type="ECO:0000256" key="3">
    <source>
        <dbReference type="ARBA" id="ARBA00023125"/>
    </source>
</evidence>
<dbReference type="Gene3D" id="1.10.260.40">
    <property type="entry name" value="lambda repressor-like DNA-binding domains"/>
    <property type="match status" value="1"/>
</dbReference>
<feature type="domain" description="HTH cro/C1-type" evidence="5">
    <location>
        <begin position="17"/>
        <end position="68"/>
    </location>
</feature>
<gene>
    <name evidence="6" type="ORF">NCTC10736_03749</name>
</gene>
<dbReference type="AlphaFoldDB" id="A0A380B5Y9"/>
<dbReference type="Pfam" id="PF13693">
    <property type="entry name" value="HTH_35"/>
    <property type="match status" value="1"/>
</dbReference>
<sequence>MKTKKTAETADWHRADVKAALEKRGLSLNQLAVEAQLKAGTLNNVFRVKYPKAERILAEAIGVAPEVIWPSRYPQVNA</sequence>
<dbReference type="SUPFAM" id="SSF47413">
    <property type="entry name" value="lambda repressor-like DNA-binding domains"/>
    <property type="match status" value="1"/>
</dbReference>
<evidence type="ECO:0000256" key="1">
    <source>
        <dbReference type="ARBA" id="ARBA00006157"/>
    </source>
</evidence>
<dbReference type="InterPro" id="IPR038722">
    <property type="entry name" value="Ner_HTH_dom"/>
</dbReference>
<evidence type="ECO:0000256" key="2">
    <source>
        <dbReference type="ARBA" id="ARBA00023015"/>
    </source>
</evidence>
<protein>
    <submittedName>
        <fullName evidence="6">DNA-binding transcriptional regulator Nlp</fullName>
    </submittedName>
</protein>
<comment type="similarity">
    <text evidence="1">Belongs to the ner transcriptional regulatory family.</text>
</comment>
<dbReference type="GO" id="GO:0003677">
    <property type="term" value="F:DNA binding"/>
    <property type="evidence" value="ECO:0007669"/>
    <property type="project" value="UniProtKB-KW"/>
</dbReference>